<keyword evidence="1" id="KW-0472">Membrane</keyword>
<evidence type="ECO:0008006" key="4">
    <source>
        <dbReference type="Google" id="ProtNLM"/>
    </source>
</evidence>
<dbReference type="OrthoDB" id="1111222at2"/>
<keyword evidence="1" id="KW-1133">Transmembrane helix</keyword>
<dbReference type="EMBL" id="NOXX01000176">
    <property type="protein sequence ID" value="OYQ45928.1"/>
    <property type="molecule type" value="Genomic_DNA"/>
</dbReference>
<proteinExistence type="predicted"/>
<organism evidence="2 3">
    <name type="scientific">Flavobacterium aurantiibacter</name>
    <dbReference type="NCBI Taxonomy" id="2023067"/>
    <lineage>
        <taxon>Bacteria</taxon>
        <taxon>Pseudomonadati</taxon>
        <taxon>Bacteroidota</taxon>
        <taxon>Flavobacteriia</taxon>
        <taxon>Flavobacteriales</taxon>
        <taxon>Flavobacteriaceae</taxon>
        <taxon>Flavobacterium</taxon>
    </lineage>
</organism>
<feature type="transmembrane region" description="Helical" evidence="1">
    <location>
        <begin position="250"/>
        <end position="268"/>
    </location>
</feature>
<dbReference type="AlphaFoldDB" id="A0A255ZWP6"/>
<dbReference type="RefSeq" id="WP_094485762.1">
    <property type="nucleotide sequence ID" value="NZ_NOXX01000176.1"/>
</dbReference>
<protein>
    <recommendedName>
        <fullName evidence="4">DUF4350 domain-containing protein</fullName>
    </recommendedName>
</protein>
<keyword evidence="3" id="KW-1185">Reference proteome</keyword>
<evidence type="ECO:0000313" key="2">
    <source>
        <dbReference type="EMBL" id="OYQ45928.1"/>
    </source>
</evidence>
<evidence type="ECO:0000313" key="3">
    <source>
        <dbReference type="Proteomes" id="UP000216035"/>
    </source>
</evidence>
<dbReference type="Proteomes" id="UP000216035">
    <property type="component" value="Unassembled WGS sequence"/>
</dbReference>
<keyword evidence="1" id="KW-0812">Transmembrane</keyword>
<reference evidence="2 3" key="1">
    <citation type="submission" date="2017-07" db="EMBL/GenBank/DDBJ databases">
        <title>Flavobacterium cyanobacteriorum sp. nov., isolated from cyanobacterial aggregates in a eutrophic lake.</title>
        <authorList>
            <person name="Cai H."/>
        </authorList>
    </citation>
    <scope>NUCLEOTIDE SEQUENCE [LARGE SCALE GENOMIC DNA]</scope>
    <source>
        <strain evidence="2 3">TH167</strain>
    </source>
</reference>
<comment type="caution">
    <text evidence="2">The sequence shown here is derived from an EMBL/GenBank/DDBJ whole genome shotgun (WGS) entry which is preliminary data.</text>
</comment>
<gene>
    <name evidence="2" type="ORF">CHX27_05500</name>
</gene>
<accession>A0A255ZWP6</accession>
<evidence type="ECO:0000256" key="1">
    <source>
        <dbReference type="SAM" id="Phobius"/>
    </source>
</evidence>
<sequence>MDRKTGSLIGILVLLCLLLTIVQSEETKEIDWTPKFQLYEKGPLDLYIFDREVNALSEKSIQKKFQTPYIEFENDTAYHADKNYLFVLPLNVQIDDSSVEELLNYVDAGSKVMISAFTFPKMLRDSLHFQLQPHYNFEIKENDINKAHGLFPSSTFKKVDPNTTRIVSAKKADSLYVETIEIQYGKGKFYLNGNPYHFSNIDLLHHKQSRQKASYLLSFINDKPIDWYVNYNTNSDRISSPLRFIFENRALEIAWQLLLLSLFLLMVFRSRRMQRIIPELVPNRNTTVDFVRTIGNLYYNQNNHDDLIKKKLIYFFDRIKSEYFLQTDVLDQTFIRKLRLKSGKSEEEVKALIDLIIRLGNEKVRFTKADLIELNDALDKFFNKKID</sequence>
<name>A0A255ZWP6_9FLAO</name>